<comment type="pathway">
    <text evidence="4">Sphingolipid metabolism.</text>
</comment>
<evidence type="ECO:0000256" key="3">
    <source>
        <dbReference type="ARBA" id="ARBA00004760"/>
    </source>
</evidence>
<dbReference type="AlphaFoldDB" id="G8YDU8"/>
<comment type="cofactor">
    <cofactor evidence="1 16 17">
        <name>pyridoxal 5'-phosphate</name>
        <dbReference type="ChEBI" id="CHEBI:597326"/>
    </cofactor>
</comment>
<comment type="similarity">
    <text evidence="13">Belongs to the group II decarboxylase family. Sphingosine-1-phosphate lyase subfamily.</text>
</comment>
<evidence type="ECO:0000313" key="19">
    <source>
        <dbReference type="EMBL" id="CCE81347.1"/>
    </source>
</evidence>
<organism evidence="19 20">
    <name type="scientific">Pichia sorbitophila (strain ATCC MYA-4447 / BCRC 22081 / CBS 7064 / NBRC 10061 / NRRL Y-12695)</name>
    <name type="common">Hybrid yeast</name>
    <dbReference type="NCBI Taxonomy" id="559304"/>
    <lineage>
        <taxon>Eukaryota</taxon>
        <taxon>Fungi</taxon>
        <taxon>Dikarya</taxon>
        <taxon>Ascomycota</taxon>
        <taxon>Saccharomycotina</taxon>
        <taxon>Pichiomycetes</taxon>
        <taxon>Debaryomycetaceae</taxon>
        <taxon>Millerozyma</taxon>
    </lineage>
</organism>
<keyword evidence="7 16" id="KW-0663">Pyridoxal phosphate</keyword>
<protein>
    <recommendedName>
        <fullName evidence="14">sphinganine-1-phosphate aldolase</fullName>
        <ecNumber evidence="14">4.1.2.27</ecNumber>
    </recommendedName>
    <alternativeName>
        <fullName evidence="15">Sphingosine-1-phosphate aldolase</fullName>
    </alternativeName>
</protein>
<dbReference type="Proteomes" id="UP000005222">
    <property type="component" value="Chromosome I"/>
</dbReference>
<evidence type="ECO:0000256" key="8">
    <source>
        <dbReference type="ARBA" id="ARBA00022919"/>
    </source>
</evidence>
<evidence type="ECO:0000256" key="10">
    <source>
        <dbReference type="ARBA" id="ARBA00023098"/>
    </source>
</evidence>
<dbReference type="Gene3D" id="3.40.640.10">
    <property type="entry name" value="Type I PLP-dependent aspartate aminotransferase-like (Major domain)"/>
    <property type="match status" value="1"/>
</dbReference>
<dbReference type="Pfam" id="PF00282">
    <property type="entry name" value="Pyridoxal_deC"/>
    <property type="match status" value="1"/>
</dbReference>
<evidence type="ECO:0000256" key="1">
    <source>
        <dbReference type="ARBA" id="ARBA00001933"/>
    </source>
</evidence>
<accession>G8YDU8</accession>
<dbReference type="PANTHER" id="PTHR42735">
    <property type="match status" value="1"/>
</dbReference>
<dbReference type="OMA" id="FKDHQFT"/>
<dbReference type="InterPro" id="IPR015422">
    <property type="entry name" value="PyrdxlP-dep_Trfase_small"/>
</dbReference>
<gene>
    <name evidence="19" type="primary">Piso0_001245</name>
    <name evidence="19" type="ORF">GNLVRS01_PISO0I00690g</name>
</gene>
<dbReference type="EC" id="4.1.2.27" evidence="14"/>
<evidence type="ECO:0000313" key="20">
    <source>
        <dbReference type="Proteomes" id="UP000005222"/>
    </source>
</evidence>
<dbReference type="FunFam" id="3.40.640.10:FF:000020">
    <property type="entry name" value="sphingosine-1-phosphate lyase 1"/>
    <property type="match status" value="1"/>
</dbReference>
<dbReference type="PANTHER" id="PTHR42735:SF6">
    <property type="entry name" value="SPHINGOSINE-1-PHOSPHATE LYASE 1"/>
    <property type="match status" value="1"/>
</dbReference>
<dbReference type="HOGENOM" id="CLU_028929_1_0_1"/>
<dbReference type="CDD" id="cd06450">
    <property type="entry name" value="DOPA_deC_like"/>
    <property type="match status" value="1"/>
</dbReference>
<dbReference type="eggNOG" id="KOG1383">
    <property type="taxonomic scope" value="Eukaryota"/>
</dbReference>
<dbReference type="InParanoid" id="G8YDU8"/>
<dbReference type="Gene3D" id="3.90.1150.10">
    <property type="entry name" value="Aspartate Aminotransferase, domain 1"/>
    <property type="match status" value="1"/>
</dbReference>
<feature type="transmembrane region" description="Helical" evidence="18">
    <location>
        <begin position="54"/>
        <end position="71"/>
    </location>
</feature>
<dbReference type="GO" id="GO:0030149">
    <property type="term" value="P:sphingolipid catabolic process"/>
    <property type="evidence" value="ECO:0007669"/>
    <property type="project" value="TreeGrafter"/>
</dbReference>
<feature type="modified residue" description="N6-(pyridoxal phosphate)lysine" evidence="16">
    <location>
        <position position="387"/>
    </location>
</feature>
<evidence type="ECO:0000256" key="16">
    <source>
        <dbReference type="PIRSR" id="PIRSR602129-50"/>
    </source>
</evidence>
<evidence type="ECO:0000256" key="18">
    <source>
        <dbReference type="SAM" id="Phobius"/>
    </source>
</evidence>
<dbReference type="GO" id="GO:0019752">
    <property type="term" value="P:carboxylic acid metabolic process"/>
    <property type="evidence" value="ECO:0007669"/>
    <property type="project" value="InterPro"/>
</dbReference>
<evidence type="ECO:0000256" key="15">
    <source>
        <dbReference type="ARBA" id="ARBA00042568"/>
    </source>
</evidence>
<dbReference type="SUPFAM" id="SSF53383">
    <property type="entry name" value="PLP-dependent transferases"/>
    <property type="match status" value="1"/>
</dbReference>
<evidence type="ECO:0000256" key="13">
    <source>
        <dbReference type="ARBA" id="ARBA00038302"/>
    </source>
</evidence>
<dbReference type="InterPro" id="IPR015421">
    <property type="entry name" value="PyrdxlP-dep_Trfase_major"/>
</dbReference>
<keyword evidence="8" id="KW-0746">Sphingolipid metabolism</keyword>
<evidence type="ECO:0000256" key="4">
    <source>
        <dbReference type="ARBA" id="ARBA00004991"/>
    </source>
</evidence>
<dbReference type="GO" id="GO:0008117">
    <property type="term" value="F:sphinganine-1-phosphate aldolase activity"/>
    <property type="evidence" value="ECO:0007669"/>
    <property type="project" value="UniProtKB-EC"/>
</dbReference>
<dbReference type="FunCoup" id="G8YDU8">
    <property type="interactions" value="1221"/>
</dbReference>
<dbReference type="InterPro" id="IPR015424">
    <property type="entry name" value="PyrdxlP-dep_Trfase"/>
</dbReference>
<evidence type="ECO:0000256" key="17">
    <source>
        <dbReference type="RuleBase" id="RU000382"/>
    </source>
</evidence>
<keyword evidence="20" id="KW-1185">Reference proteome</keyword>
<proteinExistence type="inferred from homology"/>
<keyword evidence="12 17" id="KW-0456">Lyase</keyword>
<dbReference type="EMBL" id="FO082051">
    <property type="protein sequence ID" value="CCE81347.1"/>
    <property type="molecule type" value="Genomic_DNA"/>
</dbReference>
<keyword evidence="9 18" id="KW-1133">Transmembrane helix</keyword>
<dbReference type="GO" id="GO:0030170">
    <property type="term" value="F:pyridoxal phosphate binding"/>
    <property type="evidence" value="ECO:0007669"/>
    <property type="project" value="InterPro"/>
</dbReference>
<evidence type="ECO:0000256" key="2">
    <source>
        <dbReference type="ARBA" id="ARBA00004389"/>
    </source>
</evidence>
<keyword evidence="6" id="KW-0256">Endoplasmic reticulum</keyword>
<dbReference type="STRING" id="559304.G8YDU8"/>
<keyword evidence="11 18" id="KW-0472">Membrane</keyword>
<keyword evidence="10" id="KW-0443">Lipid metabolism</keyword>
<reference evidence="19 20" key="1">
    <citation type="journal article" date="2012" name="G3 (Bethesda)">
        <title>Pichia sorbitophila, an interspecies yeast hybrid reveals early steps of genome resolution following polyploidization.</title>
        <authorList>
            <person name="Leh Louis V."/>
            <person name="Despons L."/>
            <person name="Friedrich A."/>
            <person name="Martin T."/>
            <person name="Durrens P."/>
            <person name="Casaregola S."/>
            <person name="Neuveglise C."/>
            <person name="Fairhead C."/>
            <person name="Marck C."/>
            <person name="Cruz J.A."/>
            <person name="Straub M.L."/>
            <person name="Kugler V."/>
            <person name="Sacerdot C."/>
            <person name="Uzunov Z."/>
            <person name="Thierry A."/>
            <person name="Weiss S."/>
            <person name="Bleykasten C."/>
            <person name="De Montigny J."/>
            <person name="Jacques N."/>
            <person name="Jung P."/>
            <person name="Lemaire M."/>
            <person name="Mallet S."/>
            <person name="Morel G."/>
            <person name="Richard G.F."/>
            <person name="Sarkar A."/>
            <person name="Savel G."/>
            <person name="Schacherer J."/>
            <person name="Seret M.L."/>
            <person name="Talla E."/>
            <person name="Samson G."/>
            <person name="Jubin C."/>
            <person name="Poulain J."/>
            <person name="Vacherie B."/>
            <person name="Barbe V."/>
            <person name="Pelletier E."/>
            <person name="Sherman D.J."/>
            <person name="Westhof E."/>
            <person name="Weissenbach J."/>
            <person name="Baret P.V."/>
            <person name="Wincker P."/>
            <person name="Gaillardin C."/>
            <person name="Dujon B."/>
            <person name="Souciet J.L."/>
        </authorList>
    </citation>
    <scope>NUCLEOTIDE SEQUENCE [LARGE SCALE GENOMIC DNA]</scope>
    <source>
        <strain evidence="20">ATCC MYA-4447 / BCRC 22081 / CBS 7064 / NBRC 10061 / NRRL Y-12695</strain>
    </source>
</reference>
<dbReference type="InterPro" id="IPR050477">
    <property type="entry name" value="GrpII_AminoAcid_Decarb"/>
</dbReference>
<keyword evidence="5 18" id="KW-0812">Transmembrane</keyword>
<evidence type="ECO:0000256" key="5">
    <source>
        <dbReference type="ARBA" id="ARBA00022692"/>
    </source>
</evidence>
<evidence type="ECO:0000256" key="9">
    <source>
        <dbReference type="ARBA" id="ARBA00022989"/>
    </source>
</evidence>
<evidence type="ECO:0000256" key="14">
    <source>
        <dbReference type="ARBA" id="ARBA00038965"/>
    </source>
</evidence>
<name>G8YDU8_PICSO</name>
<evidence type="ECO:0000256" key="11">
    <source>
        <dbReference type="ARBA" id="ARBA00023136"/>
    </source>
</evidence>
<comment type="pathway">
    <text evidence="3">Lipid metabolism; sphingolipid metabolism.</text>
</comment>
<evidence type="ECO:0000256" key="12">
    <source>
        <dbReference type="ARBA" id="ARBA00023239"/>
    </source>
</evidence>
<dbReference type="GO" id="GO:0005789">
    <property type="term" value="C:endoplasmic reticulum membrane"/>
    <property type="evidence" value="ECO:0007669"/>
    <property type="project" value="UniProtKB-SubCell"/>
</dbReference>
<dbReference type="OrthoDB" id="10254570at2759"/>
<dbReference type="InterPro" id="IPR002129">
    <property type="entry name" value="PyrdxlP-dep_de-COase"/>
</dbReference>
<evidence type="ECO:0000256" key="7">
    <source>
        <dbReference type="ARBA" id="ARBA00022898"/>
    </source>
</evidence>
<evidence type="ECO:0000256" key="6">
    <source>
        <dbReference type="ARBA" id="ARBA00022824"/>
    </source>
</evidence>
<comment type="subcellular location">
    <subcellularLocation>
        <location evidence="2">Endoplasmic reticulum membrane</location>
        <topology evidence="2">Single-pass membrane protein</topology>
    </subcellularLocation>
</comment>
<sequence length="594" mass="66024">MSGLRIDDFLSGKVYGSPLAPRNFSELVFYIQIFSKELVHEASKWLEHNYKSKGFINTAFYLIGVSVSLLYCCKIFRQVLFYVRGYGLFKSVEIITTTIKKRIFQLILRLPPVKKKVDIELAATKKHIESELIQTGPNLSKLTTLPEAGLNRDEIINELDQLNNLKHTDWENGRVSGAVYHGGSELLDLQSVAYHKFSVANQLHPDIFPGVRKMESEIVSMILKMFNAPEDGCGSTTSGGTESLLLAGLAAREYGRRYRGIKNPEIVAPVTVHAGIDKACYYFGMKLRKVDLDESYGVDISKVKKLINRNTVLLVGSAPNFPHGIIDDISSLSELAVKYDIPLHVDACLGSFVVPFIEESKVHGNRKIPLFDFRLPGVTSISCDTHKYGFAPKGSSVIMYRSPKLRECQYYVSSNWTGGLYGSPTLAGSRPGALMVGCWATLAYFGRNEYVKFCYEIVSTAMQLKNAIKEHTLLKEHLEVIGDPVGAVVAFKARENTKPSLDIYRLGDILTKKGWHFASLQQPSALHFAFTRLTINKIDELIKDLIAATKETLEQSDSSESSEIGALYGVAGSVKTTGVAERVITAFIDTLYKV</sequence>
<dbReference type="Gene3D" id="6.10.140.2150">
    <property type="match status" value="1"/>
</dbReference>